<dbReference type="AlphaFoldDB" id="A0A1S1NAZ3"/>
<keyword evidence="2" id="KW-1185">Reference proteome</keyword>
<evidence type="ECO:0000313" key="2">
    <source>
        <dbReference type="Proteomes" id="UP000180253"/>
    </source>
</evidence>
<name>A0A1S1NAZ3_9GAMM</name>
<sequence length="176" mass="19922">MQTVYLYDEQRQYAGMQVLEHDSFRPARSTPMAPPKLNEHEVAVYAGNDRWCKQVKPRLSKAVLSNVEVACEHAQLVGNIWWLPRGQAFTLSAHVSDLPDTQLMVMVERVVNAEQPVDDMRFVANVVNGVLTMQGCFELSGNYLITAQRLNAGLERIGASYRFVFEALEFDAYVPQ</sequence>
<dbReference type="EMBL" id="MNAN01000026">
    <property type="protein sequence ID" value="OHU96828.1"/>
    <property type="molecule type" value="Genomic_DNA"/>
</dbReference>
<evidence type="ECO:0000313" key="1">
    <source>
        <dbReference type="EMBL" id="OHU96828.1"/>
    </source>
</evidence>
<comment type="caution">
    <text evidence="1">The sequence shown here is derived from an EMBL/GenBank/DDBJ whole genome shotgun (WGS) entry which is preliminary data.</text>
</comment>
<gene>
    <name evidence="1" type="ORF">BIW53_05770</name>
</gene>
<accession>A0A1S1NAZ3</accession>
<dbReference type="RefSeq" id="WP_070990911.1">
    <property type="nucleotide sequence ID" value="NZ_CBCSHD010000001.1"/>
</dbReference>
<reference evidence="1 2" key="1">
    <citation type="submission" date="2016-10" db="EMBL/GenBank/DDBJ databases">
        <title>Pseudoalteromonas amylolytica sp. nov., isolated from the surface seawater.</title>
        <authorList>
            <person name="Wu Y.-H."/>
            <person name="Cheng H."/>
            <person name="Jin X.-B."/>
            <person name="Wang C.-S."/>
            <person name="Xu X.-W."/>
        </authorList>
    </citation>
    <scope>NUCLEOTIDE SEQUENCE [LARGE SCALE GENOMIC DNA]</scope>
    <source>
        <strain evidence="1 2">JCM 12483</strain>
    </source>
</reference>
<protein>
    <submittedName>
        <fullName evidence="1">Uncharacterized protein</fullName>
    </submittedName>
</protein>
<dbReference type="STRING" id="327939.BIW53_05770"/>
<proteinExistence type="predicted"/>
<dbReference type="Proteomes" id="UP000180253">
    <property type="component" value="Unassembled WGS sequence"/>
</dbReference>
<dbReference type="OrthoDB" id="6293363at2"/>
<organism evidence="1 2">
    <name type="scientific">Pseudoalteromonas byunsanensis</name>
    <dbReference type="NCBI Taxonomy" id="327939"/>
    <lineage>
        <taxon>Bacteria</taxon>
        <taxon>Pseudomonadati</taxon>
        <taxon>Pseudomonadota</taxon>
        <taxon>Gammaproteobacteria</taxon>
        <taxon>Alteromonadales</taxon>
        <taxon>Pseudoalteromonadaceae</taxon>
        <taxon>Pseudoalteromonas</taxon>
    </lineage>
</organism>